<organism evidence="1 2">
    <name type="scientific">Pseudomonas veronii</name>
    <dbReference type="NCBI Taxonomy" id="76761"/>
    <lineage>
        <taxon>Bacteria</taxon>
        <taxon>Pseudomonadati</taxon>
        <taxon>Pseudomonadota</taxon>
        <taxon>Gammaproteobacteria</taxon>
        <taxon>Pseudomonadales</taxon>
        <taxon>Pseudomonadaceae</taxon>
        <taxon>Pseudomonas</taxon>
    </lineage>
</organism>
<dbReference type="EMBL" id="JAAQWG010000179">
    <property type="protein sequence ID" value="NMY13926.1"/>
    <property type="molecule type" value="Genomic_DNA"/>
</dbReference>
<name>A0A7Y1FD20_PSEVE</name>
<sequence length="169" mass="18167">MQAIAIVDVADLLSCSSSELHLQLAESCCGQQNIPSLRIEVISTDHGRCLCIVTGDISELLEEGAAMTCSFEISRNEILMSFARLLEWSDAQTAHAADNLLAEVGDETVVALSNGKCLRTPASPGAVDYIRLTQLQFELGRWHVGDFRTAGPELLSQVLIAAGARHSQA</sequence>
<evidence type="ECO:0000313" key="1">
    <source>
        <dbReference type="EMBL" id="NMY13926.1"/>
    </source>
</evidence>
<proteinExistence type="predicted"/>
<reference evidence="1 2" key="1">
    <citation type="journal article" date="2020" name="Front. Microbiol.">
        <title>Genetic Organization of the aprX-lipA2 Operon Affects the Proteolytic Potential of Pseudomonas Species in Milk.</title>
        <authorList>
            <person name="Maier C."/>
            <person name="Huptas C."/>
            <person name="von Neubeck M."/>
            <person name="Scherer S."/>
            <person name="Wenning M."/>
            <person name="Lucking G."/>
        </authorList>
    </citation>
    <scope>NUCLEOTIDE SEQUENCE [LARGE SCALE GENOMIC DNA]</scope>
    <source>
        <strain evidence="1 2">DSM 16272</strain>
    </source>
</reference>
<dbReference type="RefSeq" id="WP_169886811.1">
    <property type="nucleotide sequence ID" value="NZ_JAAQWG010000179.1"/>
</dbReference>
<comment type="caution">
    <text evidence="1">The sequence shown here is derived from an EMBL/GenBank/DDBJ whole genome shotgun (WGS) entry which is preliminary data.</text>
</comment>
<evidence type="ECO:0000313" key="2">
    <source>
        <dbReference type="Proteomes" id="UP000537729"/>
    </source>
</evidence>
<gene>
    <name evidence="1" type="ORF">HBO38_37195</name>
</gene>
<dbReference type="AlphaFoldDB" id="A0A7Y1FD20"/>
<protein>
    <submittedName>
        <fullName evidence="1">Uncharacterized protein</fullName>
    </submittedName>
</protein>
<accession>A0A7Y1FD20</accession>
<dbReference type="Proteomes" id="UP000537729">
    <property type="component" value="Unassembled WGS sequence"/>
</dbReference>